<dbReference type="SUPFAM" id="SSF53597">
    <property type="entry name" value="Dihydrofolate reductase-like"/>
    <property type="match status" value="1"/>
</dbReference>
<comment type="caution">
    <text evidence="10">The sequence shown here is derived from an EMBL/GenBank/DDBJ whole genome shotgun (WGS) entry which is preliminary data.</text>
</comment>
<dbReference type="EMBL" id="MFZO01000013">
    <property type="protein sequence ID" value="OGK25302.1"/>
    <property type="molecule type" value="Genomic_DNA"/>
</dbReference>
<comment type="catalytic activity">
    <reaction evidence="7">
        <text>(6S)-5,6,7,8-tetrahydrofolate + NADP(+) = 7,8-dihydrofolate + NADPH + H(+)</text>
        <dbReference type="Rhea" id="RHEA:15009"/>
        <dbReference type="ChEBI" id="CHEBI:15378"/>
        <dbReference type="ChEBI" id="CHEBI:57451"/>
        <dbReference type="ChEBI" id="CHEBI:57453"/>
        <dbReference type="ChEBI" id="CHEBI:57783"/>
        <dbReference type="ChEBI" id="CHEBI:58349"/>
        <dbReference type="EC" id="1.5.1.3"/>
    </reaction>
</comment>
<dbReference type="GO" id="GO:0005829">
    <property type="term" value="C:cytosol"/>
    <property type="evidence" value="ECO:0007669"/>
    <property type="project" value="TreeGrafter"/>
</dbReference>
<organism evidence="10 11">
    <name type="scientific">Candidatus Roizmanbacteria bacterium RIFCSPHIGHO2_02_FULL_38_11</name>
    <dbReference type="NCBI Taxonomy" id="1802039"/>
    <lineage>
        <taxon>Bacteria</taxon>
        <taxon>Candidatus Roizmaniibacteriota</taxon>
    </lineage>
</organism>
<feature type="domain" description="DHFR" evidence="9">
    <location>
        <begin position="5"/>
        <end position="175"/>
    </location>
</feature>
<evidence type="ECO:0000256" key="2">
    <source>
        <dbReference type="ARBA" id="ARBA00009539"/>
    </source>
</evidence>
<dbReference type="Gene3D" id="3.40.430.10">
    <property type="entry name" value="Dihydrofolate Reductase, subunit A"/>
    <property type="match status" value="1"/>
</dbReference>
<dbReference type="GO" id="GO:0046452">
    <property type="term" value="P:dihydrofolate metabolic process"/>
    <property type="evidence" value="ECO:0007669"/>
    <property type="project" value="TreeGrafter"/>
</dbReference>
<evidence type="ECO:0000256" key="7">
    <source>
        <dbReference type="PIRNR" id="PIRNR000194"/>
    </source>
</evidence>
<evidence type="ECO:0000259" key="9">
    <source>
        <dbReference type="PROSITE" id="PS51330"/>
    </source>
</evidence>
<proteinExistence type="inferred from homology"/>
<accession>A0A1F7H3M7</accession>
<evidence type="ECO:0000256" key="5">
    <source>
        <dbReference type="ARBA" id="ARBA00022857"/>
    </source>
</evidence>
<gene>
    <name evidence="10" type="ORF">A3C25_00590</name>
</gene>
<dbReference type="AlphaFoldDB" id="A0A1F7H3M7"/>
<evidence type="ECO:0000313" key="11">
    <source>
        <dbReference type="Proteomes" id="UP000177913"/>
    </source>
</evidence>
<dbReference type="GO" id="GO:0050661">
    <property type="term" value="F:NADP binding"/>
    <property type="evidence" value="ECO:0007669"/>
    <property type="project" value="InterPro"/>
</dbReference>
<dbReference type="PROSITE" id="PS51330">
    <property type="entry name" value="DHFR_2"/>
    <property type="match status" value="1"/>
</dbReference>
<evidence type="ECO:0000256" key="1">
    <source>
        <dbReference type="ARBA" id="ARBA00004903"/>
    </source>
</evidence>
<dbReference type="InterPro" id="IPR012259">
    <property type="entry name" value="DHFR"/>
</dbReference>
<dbReference type="GO" id="GO:0006730">
    <property type="term" value="P:one-carbon metabolic process"/>
    <property type="evidence" value="ECO:0007669"/>
    <property type="project" value="UniProtKB-KW"/>
</dbReference>
<dbReference type="PROSITE" id="PS00075">
    <property type="entry name" value="DHFR_1"/>
    <property type="match status" value="1"/>
</dbReference>
<dbReference type="GO" id="GO:0004146">
    <property type="term" value="F:dihydrofolate reductase activity"/>
    <property type="evidence" value="ECO:0007669"/>
    <property type="project" value="UniProtKB-EC"/>
</dbReference>
<evidence type="ECO:0000256" key="4">
    <source>
        <dbReference type="ARBA" id="ARBA00022563"/>
    </source>
</evidence>
<dbReference type="PIRSF" id="PIRSF000194">
    <property type="entry name" value="DHFR"/>
    <property type="match status" value="1"/>
</dbReference>
<comment type="function">
    <text evidence="7">Key enzyme in folate metabolism. Catalyzes an essential reaction for de novo glycine and purine synthesis, and for DNA precursor synthesis.</text>
</comment>
<dbReference type="UniPathway" id="UPA00077">
    <property type="reaction ID" value="UER00158"/>
</dbReference>
<sequence length="175" mass="20657">MKKVKISIIAAMSENRAIGYKDKIPWHMREDMIHFKEKTTGHAIIMGRKTFESLLGYYKRSGKPLPKRINIILTRKKKLSELISLYRYNDIYFAHSLEESIEIAKKYEKKEIFIAGGAQVFKQGIKHADKLYLTILKGNFKGDAFFPDYSEFKKIDSKKESQDKNYRYTFLELER</sequence>
<dbReference type="InterPro" id="IPR024072">
    <property type="entry name" value="DHFR-like_dom_sf"/>
</dbReference>
<dbReference type="EC" id="1.5.1.3" evidence="3 7"/>
<dbReference type="InterPro" id="IPR017925">
    <property type="entry name" value="DHFR_CS"/>
</dbReference>
<comment type="pathway">
    <text evidence="1 7">Cofactor biosynthesis; tetrahydrofolate biosynthesis; 5,6,7,8-tetrahydrofolate from 7,8-dihydrofolate: step 1/1.</text>
</comment>
<reference evidence="10 11" key="1">
    <citation type="journal article" date="2016" name="Nat. Commun.">
        <title>Thousands of microbial genomes shed light on interconnected biogeochemical processes in an aquifer system.</title>
        <authorList>
            <person name="Anantharaman K."/>
            <person name="Brown C.T."/>
            <person name="Hug L.A."/>
            <person name="Sharon I."/>
            <person name="Castelle C.J."/>
            <person name="Probst A.J."/>
            <person name="Thomas B.C."/>
            <person name="Singh A."/>
            <person name="Wilkins M.J."/>
            <person name="Karaoz U."/>
            <person name="Brodie E.L."/>
            <person name="Williams K.H."/>
            <person name="Hubbard S.S."/>
            <person name="Banfield J.F."/>
        </authorList>
    </citation>
    <scope>NUCLEOTIDE SEQUENCE [LARGE SCALE GENOMIC DNA]</scope>
</reference>
<dbReference type="PANTHER" id="PTHR48069:SF3">
    <property type="entry name" value="DIHYDROFOLATE REDUCTASE"/>
    <property type="match status" value="1"/>
</dbReference>
<dbReference type="CDD" id="cd00209">
    <property type="entry name" value="DHFR"/>
    <property type="match status" value="1"/>
</dbReference>
<dbReference type="PRINTS" id="PR00070">
    <property type="entry name" value="DHFR"/>
</dbReference>
<dbReference type="GO" id="GO:0046654">
    <property type="term" value="P:tetrahydrofolate biosynthetic process"/>
    <property type="evidence" value="ECO:0007669"/>
    <property type="project" value="UniProtKB-UniPathway"/>
</dbReference>
<evidence type="ECO:0000313" key="10">
    <source>
        <dbReference type="EMBL" id="OGK25302.1"/>
    </source>
</evidence>
<evidence type="ECO:0000256" key="8">
    <source>
        <dbReference type="RuleBase" id="RU004474"/>
    </source>
</evidence>
<keyword evidence="4 7" id="KW-0554">One-carbon metabolism</keyword>
<dbReference type="Proteomes" id="UP000177913">
    <property type="component" value="Unassembled WGS sequence"/>
</dbReference>
<keyword evidence="5 7" id="KW-0521">NADP</keyword>
<evidence type="ECO:0000256" key="3">
    <source>
        <dbReference type="ARBA" id="ARBA00012856"/>
    </source>
</evidence>
<dbReference type="Pfam" id="PF00186">
    <property type="entry name" value="DHFR_1"/>
    <property type="match status" value="1"/>
</dbReference>
<dbReference type="GO" id="GO:0046655">
    <property type="term" value="P:folic acid metabolic process"/>
    <property type="evidence" value="ECO:0007669"/>
    <property type="project" value="TreeGrafter"/>
</dbReference>
<keyword evidence="6 7" id="KW-0560">Oxidoreductase</keyword>
<comment type="similarity">
    <text evidence="2 7 8">Belongs to the dihydrofolate reductase family.</text>
</comment>
<name>A0A1F7H3M7_9BACT</name>
<dbReference type="PANTHER" id="PTHR48069">
    <property type="entry name" value="DIHYDROFOLATE REDUCTASE"/>
    <property type="match status" value="1"/>
</dbReference>
<evidence type="ECO:0000256" key="6">
    <source>
        <dbReference type="ARBA" id="ARBA00023002"/>
    </source>
</evidence>
<protein>
    <recommendedName>
        <fullName evidence="3 7">Dihydrofolate reductase</fullName>
        <ecNumber evidence="3 7">1.5.1.3</ecNumber>
    </recommendedName>
</protein>
<dbReference type="InterPro" id="IPR001796">
    <property type="entry name" value="DHFR_dom"/>
</dbReference>